<keyword evidence="5 9" id="KW-1133">Transmembrane helix</keyword>
<dbReference type="InterPro" id="IPR001185">
    <property type="entry name" value="MS_channel"/>
</dbReference>
<evidence type="ECO:0000256" key="7">
    <source>
        <dbReference type="ARBA" id="ARBA00023136"/>
    </source>
</evidence>
<dbReference type="GO" id="GO:0008381">
    <property type="term" value="F:mechanosensitive monoatomic ion channel activity"/>
    <property type="evidence" value="ECO:0007669"/>
    <property type="project" value="UniProtKB-UniRule"/>
</dbReference>
<dbReference type="NCBIfam" id="TIGR00220">
    <property type="entry name" value="mscL"/>
    <property type="match status" value="1"/>
</dbReference>
<proteinExistence type="inferred from homology"/>
<feature type="transmembrane region" description="Helical" evidence="9">
    <location>
        <begin position="12"/>
        <end position="34"/>
    </location>
</feature>
<comment type="subunit">
    <text evidence="9">Homopentamer.</text>
</comment>
<dbReference type="InterPro" id="IPR036019">
    <property type="entry name" value="MscL_channel"/>
</dbReference>
<keyword evidence="6 9" id="KW-0406">Ion transport</keyword>
<dbReference type="Pfam" id="PF01741">
    <property type="entry name" value="MscL"/>
    <property type="match status" value="1"/>
</dbReference>
<name>A0A7Y9DSG7_9PSEU</name>
<evidence type="ECO:0000256" key="2">
    <source>
        <dbReference type="ARBA" id="ARBA00022448"/>
    </source>
</evidence>
<feature type="compositionally biased region" description="Pro residues" evidence="10">
    <location>
        <begin position="138"/>
        <end position="172"/>
    </location>
</feature>
<dbReference type="Proteomes" id="UP000535890">
    <property type="component" value="Unassembled WGS sequence"/>
</dbReference>
<evidence type="ECO:0000256" key="5">
    <source>
        <dbReference type="ARBA" id="ARBA00022989"/>
    </source>
</evidence>
<evidence type="ECO:0000256" key="8">
    <source>
        <dbReference type="ARBA" id="ARBA00023303"/>
    </source>
</evidence>
<keyword evidence="12" id="KW-1185">Reference proteome</keyword>
<dbReference type="Gene3D" id="1.10.1200.120">
    <property type="entry name" value="Large-conductance mechanosensitive channel, MscL, domain 1"/>
    <property type="match status" value="1"/>
</dbReference>
<evidence type="ECO:0000313" key="12">
    <source>
        <dbReference type="Proteomes" id="UP000535890"/>
    </source>
</evidence>
<comment type="function">
    <text evidence="9">Channel that opens in response to stretch forces in the membrane lipid bilayer. May participate in the regulation of osmotic pressure changes within the cell.</text>
</comment>
<reference evidence="11 12" key="1">
    <citation type="submission" date="2020-07" db="EMBL/GenBank/DDBJ databases">
        <title>Sequencing the genomes of 1000 actinobacteria strains.</title>
        <authorList>
            <person name="Klenk H.-P."/>
        </authorList>
    </citation>
    <scope>NUCLEOTIDE SEQUENCE [LARGE SCALE GENOMIC DNA]</scope>
    <source>
        <strain evidence="11 12">DSM 45772</strain>
    </source>
</reference>
<dbReference type="AlphaFoldDB" id="A0A7Y9DSG7"/>
<gene>
    <name evidence="9" type="primary">mscL</name>
    <name evidence="11" type="ORF">BJ983_000765</name>
</gene>
<evidence type="ECO:0000256" key="3">
    <source>
        <dbReference type="ARBA" id="ARBA00022475"/>
    </source>
</evidence>
<keyword evidence="4 9" id="KW-0812">Transmembrane</keyword>
<evidence type="ECO:0000256" key="6">
    <source>
        <dbReference type="ARBA" id="ARBA00023065"/>
    </source>
</evidence>
<dbReference type="SUPFAM" id="SSF81330">
    <property type="entry name" value="Gated mechanosensitive channel"/>
    <property type="match status" value="1"/>
</dbReference>
<sequence>MLKGFKDFLLRGNVIDLSVAVVIGAAFTAVVNAFTDSFLKPLIQLLSPGGDQFRGTVRVSGVAFDYADFINQAITFLITAGVVYFLVVAPMKALQSRRLRGEEAGPAQPTDVELLTQIRDLLEDQATRGVPDDRRGPAPVPAPERAPAPAPMRPSMPPAPPVSPPVSPPPTSVPRRGHDAETAPAHAAAPPAHASYAAPAGRPTPPHPFPADTPPRHSRAGVR</sequence>
<keyword evidence="7 9" id="KW-0472">Membrane</keyword>
<dbReference type="HAMAP" id="MF_00115">
    <property type="entry name" value="MscL"/>
    <property type="match status" value="1"/>
</dbReference>
<dbReference type="EMBL" id="JACCBN010000001">
    <property type="protein sequence ID" value="NYD34663.1"/>
    <property type="molecule type" value="Genomic_DNA"/>
</dbReference>
<keyword evidence="2 9" id="KW-0813">Transport</keyword>
<keyword evidence="8 9" id="KW-0407">Ion channel</keyword>
<feature type="compositionally biased region" description="Pro residues" evidence="10">
    <location>
        <begin position="202"/>
        <end position="213"/>
    </location>
</feature>
<dbReference type="GO" id="GO:0005886">
    <property type="term" value="C:plasma membrane"/>
    <property type="evidence" value="ECO:0007669"/>
    <property type="project" value="UniProtKB-SubCell"/>
</dbReference>
<evidence type="ECO:0000256" key="4">
    <source>
        <dbReference type="ARBA" id="ARBA00022692"/>
    </source>
</evidence>
<feature type="compositionally biased region" description="Low complexity" evidence="10">
    <location>
        <begin position="183"/>
        <end position="200"/>
    </location>
</feature>
<evidence type="ECO:0000256" key="1">
    <source>
        <dbReference type="ARBA" id="ARBA00004141"/>
    </source>
</evidence>
<comment type="similarity">
    <text evidence="9">Belongs to the MscL family.</text>
</comment>
<keyword evidence="3 9" id="KW-1003">Cell membrane</keyword>
<protein>
    <recommendedName>
        <fullName evidence="9">Large-conductance mechanosensitive channel</fullName>
    </recommendedName>
</protein>
<evidence type="ECO:0000256" key="9">
    <source>
        <dbReference type="HAMAP-Rule" id="MF_00115"/>
    </source>
</evidence>
<evidence type="ECO:0000256" key="10">
    <source>
        <dbReference type="SAM" id="MobiDB-lite"/>
    </source>
</evidence>
<organism evidence="11 12">
    <name type="scientific">Actinomycetospora corticicola</name>
    <dbReference type="NCBI Taxonomy" id="663602"/>
    <lineage>
        <taxon>Bacteria</taxon>
        <taxon>Bacillati</taxon>
        <taxon>Actinomycetota</taxon>
        <taxon>Actinomycetes</taxon>
        <taxon>Pseudonocardiales</taxon>
        <taxon>Pseudonocardiaceae</taxon>
        <taxon>Actinomycetospora</taxon>
    </lineage>
</organism>
<dbReference type="PANTHER" id="PTHR30266">
    <property type="entry name" value="MECHANOSENSITIVE CHANNEL MSCL"/>
    <property type="match status" value="1"/>
</dbReference>
<feature type="compositionally biased region" description="Basic and acidic residues" evidence="10">
    <location>
        <begin position="124"/>
        <end position="136"/>
    </location>
</feature>
<comment type="subcellular location">
    <subcellularLocation>
        <location evidence="9">Cell membrane</location>
        <topology evidence="9">Multi-pass membrane protein</topology>
    </subcellularLocation>
    <subcellularLocation>
        <location evidence="1">Membrane</location>
        <topology evidence="1">Multi-pass membrane protein</topology>
    </subcellularLocation>
</comment>
<dbReference type="PANTHER" id="PTHR30266:SF2">
    <property type="entry name" value="LARGE-CONDUCTANCE MECHANOSENSITIVE CHANNEL"/>
    <property type="match status" value="1"/>
</dbReference>
<comment type="caution">
    <text evidence="11">The sequence shown here is derived from an EMBL/GenBank/DDBJ whole genome shotgun (WGS) entry which is preliminary data.</text>
</comment>
<evidence type="ECO:0000313" key="11">
    <source>
        <dbReference type="EMBL" id="NYD34663.1"/>
    </source>
</evidence>
<accession>A0A7Y9DSG7</accession>
<feature type="region of interest" description="Disordered" evidence="10">
    <location>
        <begin position="124"/>
        <end position="223"/>
    </location>
</feature>
<dbReference type="InterPro" id="IPR037673">
    <property type="entry name" value="MSC/AndL"/>
</dbReference>
<feature type="transmembrane region" description="Helical" evidence="9">
    <location>
        <begin position="69"/>
        <end position="89"/>
    </location>
</feature>